<feature type="compositionally biased region" description="Basic and acidic residues" evidence="1">
    <location>
        <begin position="10"/>
        <end position="19"/>
    </location>
</feature>
<gene>
    <name evidence="2" type="ORF">PMIN01_09781</name>
</gene>
<reference evidence="2" key="1">
    <citation type="journal article" date="2020" name="Mol. Plant Microbe Interact.">
        <title>Genome Sequence of the Biocontrol Agent Coniothyrium minitans strain Conio (IMI 134523).</title>
        <authorList>
            <person name="Patel D."/>
            <person name="Shittu T.A."/>
            <person name="Baroncelli R."/>
            <person name="Muthumeenakshi S."/>
            <person name="Osborne T.H."/>
            <person name="Janganan T.K."/>
            <person name="Sreenivasaprasad S."/>
        </authorList>
    </citation>
    <scope>NUCLEOTIDE SEQUENCE</scope>
    <source>
        <strain evidence="2">Conio</strain>
    </source>
</reference>
<name>A0A9P6G9Y1_9PLEO</name>
<organism evidence="2 3">
    <name type="scientific">Paraphaeosphaeria minitans</name>
    <dbReference type="NCBI Taxonomy" id="565426"/>
    <lineage>
        <taxon>Eukaryota</taxon>
        <taxon>Fungi</taxon>
        <taxon>Dikarya</taxon>
        <taxon>Ascomycota</taxon>
        <taxon>Pezizomycotina</taxon>
        <taxon>Dothideomycetes</taxon>
        <taxon>Pleosporomycetidae</taxon>
        <taxon>Pleosporales</taxon>
        <taxon>Massarineae</taxon>
        <taxon>Didymosphaeriaceae</taxon>
        <taxon>Paraphaeosphaeria</taxon>
    </lineage>
</organism>
<protein>
    <submittedName>
        <fullName evidence="2">Uncharacterized protein</fullName>
    </submittedName>
</protein>
<comment type="caution">
    <text evidence="2">The sequence shown here is derived from an EMBL/GenBank/DDBJ whole genome shotgun (WGS) entry which is preliminary data.</text>
</comment>
<feature type="compositionally biased region" description="Basic and acidic residues" evidence="1">
    <location>
        <begin position="100"/>
        <end position="112"/>
    </location>
</feature>
<dbReference type="Proteomes" id="UP000756921">
    <property type="component" value="Unassembled WGS sequence"/>
</dbReference>
<accession>A0A9P6G9Y1</accession>
<dbReference type="OrthoDB" id="3796159at2759"/>
<sequence>MLDLEEEFGPSERFEKEYEAAGQDVGNSSTNAYVGHDITEDGKARTRSKYPLDGIIAEEVGYDEDYSDADIALYTPTVSVSPTRDSSDLVDVPLLENLEQSDKQIGTERESDASSPTTPEAAPKDSLPGSHRSALPGYLTGLPQLTLSAVFAQGRRGSTPANAMKGSRNYFAASEESDFRCSDINSTSKRYSTTEIPTIVDIVAQYRASIRDEWDRVFQDDASDISNPYYWANHWDRDALDNYTRFPRSRRRPASVI</sequence>
<evidence type="ECO:0000313" key="2">
    <source>
        <dbReference type="EMBL" id="KAF9731852.1"/>
    </source>
</evidence>
<proteinExistence type="predicted"/>
<dbReference type="EMBL" id="WJXW01000011">
    <property type="protein sequence ID" value="KAF9731852.1"/>
    <property type="molecule type" value="Genomic_DNA"/>
</dbReference>
<feature type="region of interest" description="Disordered" evidence="1">
    <location>
        <begin position="1"/>
        <end position="36"/>
    </location>
</feature>
<dbReference type="AlphaFoldDB" id="A0A9P6G9Y1"/>
<feature type="region of interest" description="Disordered" evidence="1">
    <location>
        <begin position="79"/>
        <end position="133"/>
    </location>
</feature>
<keyword evidence="3" id="KW-1185">Reference proteome</keyword>
<evidence type="ECO:0000313" key="3">
    <source>
        <dbReference type="Proteomes" id="UP000756921"/>
    </source>
</evidence>
<evidence type="ECO:0000256" key="1">
    <source>
        <dbReference type="SAM" id="MobiDB-lite"/>
    </source>
</evidence>